<reference evidence="3" key="1">
    <citation type="submission" date="2018-05" db="EMBL/GenBank/DDBJ databases">
        <authorList>
            <person name="Li X."/>
        </authorList>
    </citation>
    <scope>NUCLEOTIDE SEQUENCE [LARGE SCALE GENOMIC DNA]</scope>
    <source>
        <strain evidence="3">YIM 73061</strain>
    </source>
</reference>
<keyword evidence="3" id="KW-1185">Reference proteome</keyword>
<feature type="region of interest" description="Disordered" evidence="1">
    <location>
        <begin position="1"/>
        <end position="46"/>
    </location>
</feature>
<organism evidence="2 3">
    <name type="scientific">Phenylobacterium deserti</name>
    <dbReference type="NCBI Taxonomy" id="1914756"/>
    <lineage>
        <taxon>Bacteria</taxon>
        <taxon>Pseudomonadati</taxon>
        <taxon>Pseudomonadota</taxon>
        <taxon>Alphaproteobacteria</taxon>
        <taxon>Caulobacterales</taxon>
        <taxon>Caulobacteraceae</taxon>
        <taxon>Phenylobacterium</taxon>
    </lineage>
</organism>
<feature type="compositionally biased region" description="Low complexity" evidence="1">
    <location>
        <begin position="1"/>
        <end position="15"/>
    </location>
</feature>
<evidence type="ECO:0000256" key="1">
    <source>
        <dbReference type="SAM" id="MobiDB-lite"/>
    </source>
</evidence>
<accession>A0A328AZ28</accession>
<dbReference type="AlphaFoldDB" id="A0A328AZ28"/>
<dbReference type="Proteomes" id="UP000249725">
    <property type="component" value="Unassembled WGS sequence"/>
</dbReference>
<dbReference type="RefSeq" id="WP_111514528.1">
    <property type="nucleotide sequence ID" value="NZ_QFYR01000001.1"/>
</dbReference>
<gene>
    <name evidence="2" type="ORF">DJ018_09270</name>
</gene>
<protein>
    <submittedName>
        <fullName evidence="2">Uncharacterized protein</fullName>
    </submittedName>
</protein>
<proteinExistence type="predicted"/>
<evidence type="ECO:0000313" key="2">
    <source>
        <dbReference type="EMBL" id="RAK58078.1"/>
    </source>
</evidence>
<sequence length="117" mass="12402">MTVTLTTDTPTTDTVNPGRTLQRFLGRSRPVAAKARDRARTAVETSRLQATKGARIAAQQAKQRPVSTGLLVVGALAGGALLLNPALRRLAIANAPALWRIVRSRAESARAAVTHRG</sequence>
<name>A0A328AZ28_9CAUL</name>
<evidence type="ECO:0000313" key="3">
    <source>
        <dbReference type="Proteomes" id="UP000249725"/>
    </source>
</evidence>
<comment type="caution">
    <text evidence="2">The sequence shown here is derived from an EMBL/GenBank/DDBJ whole genome shotgun (WGS) entry which is preliminary data.</text>
</comment>
<dbReference type="EMBL" id="QFYR01000001">
    <property type="protein sequence ID" value="RAK58078.1"/>
    <property type="molecule type" value="Genomic_DNA"/>
</dbReference>